<proteinExistence type="predicted"/>
<comment type="subcellular location">
    <subcellularLocation>
        <location evidence="1">Membrane</location>
        <topology evidence="1">Multi-pass membrane protein</topology>
    </subcellularLocation>
</comment>
<feature type="transmembrane region" description="Helical" evidence="7">
    <location>
        <begin position="205"/>
        <end position="223"/>
    </location>
</feature>
<feature type="transmembrane region" description="Helical" evidence="7">
    <location>
        <begin position="39"/>
        <end position="56"/>
    </location>
</feature>
<keyword evidence="6 7" id="KW-0472">Membrane</keyword>
<sequence>MDFLQLLGRAGHLVALLAVVLLLARTGRAAARRLRQPEVIGEIVVGLLAGPAVLHLLGRDTFDAVLPGTVLDALKLVAKAGLVLFLVGLAHELRAGSGVDRRSTLWVAAGALVPPLAAGTLLAGFVLLQDDPAVRGDAPLPAFVLLVAVTMSITAVPVLARILADRGLSATPAGRLALAAAVAIDSVGWLLCMLAIGLGSGSATGFLHAVLALGFGAAGALAVRYGVRVPVAGRACARRPRTAAAVLGAVALAVALTVEHLGMTAILGAVLVGFAIPAGGDSPWEPAVARLTRAGRALVPAFFVVTGITVLNEAFSQVSWALIAVTVVLASAGKGIGGYLGARLGGQPRGDSRRIAVLMNARGLTELIVLQAGLSAGILTAPLVLALTLMAVATTAATGPLLGLLDRGKSTPEPAPAVELVAAATESSTR</sequence>
<evidence type="ECO:0000256" key="6">
    <source>
        <dbReference type="ARBA" id="ARBA00023136"/>
    </source>
</evidence>
<feature type="transmembrane region" description="Helical" evidence="7">
    <location>
        <begin position="140"/>
        <end position="164"/>
    </location>
</feature>
<feature type="transmembrane region" description="Helical" evidence="7">
    <location>
        <begin position="363"/>
        <end position="379"/>
    </location>
</feature>
<comment type="caution">
    <text evidence="9">The sequence shown here is derived from an EMBL/GenBank/DDBJ whole genome shotgun (WGS) entry which is preliminary data.</text>
</comment>
<feature type="transmembrane region" description="Helical" evidence="7">
    <location>
        <begin position="320"/>
        <end position="342"/>
    </location>
</feature>
<accession>A0ABW7BIN9</accession>
<evidence type="ECO:0000313" key="10">
    <source>
        <dbReference type="Proteomes" id="UP001604267"/>
    </source>
</evidence>
<dbReference type="Gene3D" id="1.20.1530.20">
    <property type="match status" value="1"/>
</dbReference>
<organism evidence="9 10">
    <name type="scientific">Streptomyces cinerochromogenes</name>
    <dbReference type="NCBI Taxonomy" id="66422"/>
    <lineage>
        <taxon>Bacteria</taxon>
        <taxon>Bacillati</taxon>
        <taxon>Actinomycetota</taxon>
        <taxon>Actinomycetes</taxon>
        <taxon>Kitasatosporales</taxon>
        <taxon>Streptomycetaceae</taxon>
        <taxon>Streptomyces</taxon>
    </lineage>
</organism>
<dbReference type="EMBL" id="JBICYV010000021">
    <property type="protein sequence ID" value="MFG3015619.1"/>
    <property type="molecule type" value="Genomic_DNA"/>
</dbReference>
<dbReference type="RefSeq" id="WP_392823461.1">
    <property type="nucleotide sequence ID" value="NZ_JBICYV010000021.1"/>
</dbReference>
<evidence type="ECO:0000259" key="8">
    <source>
        <dbReference type="Pfam" id="PF00999"/>
    </source>
</evidence>
<keyword evidence="4 7" id="KW-1133">Transmembrane helix</keyword>
<name>A0ABW7BIN9_9ACTN</name>
<dbReference type="Pfam" id="PF00999">
    <property type="entry name" value="Na_H_Exchanger"/>
    <property type="match status" value="1"/>
</dbReference>
<evidence type="ECO:0000256" key="2">
    <source>
        <dbReference type="ARBA" id="ARBA00022448"/>
    </source>
</evidence>
<gene>
    <name evidence="9" type="ORF">ACGFZB_35290</name>
</gene>
<feature type="transmembrane region" description="Helical" evidence="7">
    <location>
        <begin position="6"/>
        <end position="27"/>
    </location>
</feature>
<reference evidence="9 10" key="1">
    <citation type="submission" date="2024-10" db="EMBL/GenBank/DDBJ databases">
        <title>The Natural Products Discovery Center: Release of the First 8490 Sequenced Strains for Exploring Actinobacteria Biosynthetic Diversity.</title>
        <authorList>
            <person name="Kalkreuter E."/>
            <person name="Kautsar S.A."/>
            <person name="Yang D."/>
            <person name="Bader C.D."/>
            <person name="Teijaro C.N."/>
            <person name="Fluegel L."/>
            <person name="Davis C.M."/>
            <person name="Simpson J.R."/>
            <person name="Lauterbach L."/>
            <person name="Steele A.D."/>
            <person name="Gui C."/>
            <person name="Meng S."/>
            <person name="Li G."/>
            <person name="Viehrig K."/>
            <person name="Ye F."/>
            <person name="Su P."/>
            <person name="Kiefer A.F."/>
            <person name="Nichols A."/>
            <person name="Cepeda A.J."/>
            <person name="Yan W."/>
            <person name="Fan B."/>
            <person name="Jiang Y."/>
            <person name="Adhikari A."/>
            <person name="Zheng C.-J."/>
            <person name="Schuster L."/>
            <person name="Cowan T.M."/>
            <person name="Smanski M.J."/>
            <person name="Chevrette M.G."/>
            <person name="De Carvalho L.P.S."/>
            <person name="Shen B."/>
        </authorList>
    </citation>
    <scope>NUCLEOTIDE SEQUENCE [LARGE SCALE GENOMIC DNA]</scope>
    <source>
        <strain evidence="9 10">NPDC048320</strain>
    </source>
</reference>
<feature type="transmembrane region" description="Helical" evidence="7">
    <location>
        <begin position="244"/>
        <end position="276"/>
    </location>
</feature>
<evidence type="ECO:0000256" key="7">
    <source>
        <dbReference type="SAM" id="Phobius"/>
    </source>
</evidence>
<dbReference type="InterPro" id="IPR038770">
    <property type="entry name" value="Na+/solute_symporter_sf"/>
</dbReference>
<evidence type="ECO:0000256" key="3">
    <source>
        <dbReference type="ARBA" id="ARBA00022692"/>
    </source>
</evidence>
<feature type="transmembrane region" description="Helical" evidence="7">
    <location>
        <begin position="76"/>
        <end position="93"/>
    </location>
</feature>
<dbReference type="PANTHER" id="PTHR32468:SF0">
    <property type="entry name" value="K(+)_H(+) ANTIPORTER 1"/>
    <property type="match status" value="1"/>
</dbReference>
<keyword evidence="3 7" id="KW-0812">Transmembrane</keyword>
<keyword evidence="5" id="KW-0406">Ion transport</keyword>
<feature type="transmembrane region" description="Helical" evidence="7">
    <location>
        <begin position="105"/>
        <end position="128"/>
    </location>
</feature>
<dbReference type="InterPro" id="IPR006153">
    <property type="entry name" value="Cation/H_exchanger_TM"/>
</dbReference>
<protein>
    <submittedName>
        <fullName evidence="9">Cation:proton antiporter</fullName>
    </submittedName>
</protein>
<dbReference type="InterPro" id="IPR050794">
    <property type="entry name" value="CPA2_transporter"/>
</dbReference>
<dbReference type="Proteomes" id="UP001604267">
    <property type="component" value="Unassembled WGS sequence"/>
</dbReference>
<evidence type="ECO:0000256" key="5">
    <source>
        <dbReference type="ARBA" id="ARBA00023065"/>
    </source>
</evidence>
<evidence type="ECO:0000313" key="9">
    <source>
        <dbReference type="EMBL" id="MFG3015619.1"/>
    </source>
</evidence>
<keyword evidence="10" id="KW-1185">Reference proteome</keyword>
<dbReference type="PANTHER" id="PTHR32468">
    <property type="entry name" value="CATION/H + ANTIPORTER"/>
    <property type="match status" value="1"/>
</dbReference>
<evidence type="ECO:0000256" key="1">
    <source>
        <dbReference type="ARBA" id="ARBA00004141"/>
    </source>
</evidence>
<evidence type="ECO:0000256" key="4">
    <source>
        <dbReference type="ARBA" id="ARBA00022989"/>
    </source>
</evidence>
<feature type="transmembrane region" description="Helical" evidence="7">
    <location>
        <begin position="176"/>
        <end position="199"/>
    </location>
</feature>
<feature type="domain" description="Cation/H+ exchanger transmembrane" evidence="8">
    <location>
        <begin position="21"/>
        <end position="402"/>
    </location>
</feature>
<keyword evidence="2" id="KW-0813">Transport</keyword>